<comment type="caution">
    <text evidence="6">The sequence shown here is derived from an EMBL/GenBank/DDBJ whole genome shotgun (WGS) entry which is preliminary data.</text>
</comment>
<keyword evidence="2" id="KW-0677">Repeat</keyword>
<evidence type="ECO:0000256" key="4">
    <source>
        <dbReference type="SAM" id="MobiDB-lite"/>
    </source>
</evidence>
<dbReference type="SMART" id="SM00333">
    <property type="entry name" value="TUDOR"/>
    <property type="match status" value="1"/>
</dbReference>
<dbReference type="Proteomes" id="UP001359485">
    <property type="component" value="Unassembled WGS sequence"/>
</dbReference>
<feature type="domain" description="Tudor" evidence="5">
    <location>
        <begin position="86"/>
        <end position="146"/>
    </location>
</feature>
<name>A0ABR1AEZ3_POLSC</name>
<keyword evidence="1" id="KW-0433">Leucine-rich repeat</keyword>
<feature type="coiled-coil region" evidence="3">
    <location>
        <begin position="2"/>
        <end position="52"/>
    </location>
</feature>
<keyword evidence="3" id="KW-0175">Coiled coil</keyword>
<reference evidence="6 7" key="1">
    <citation type="submission" date="2023-09" db="EMBL/GenBank/DDBJ databases">
        <title>Genomes of two closely related lineages of the louse Polyplax serrata with different host specificities.</title>
        <authorList>
            <person name="Martinu J."/>
            <person name="Tarabai H."/>
            <person name="Stefka J."/>
            <person name="Hypsa V."/>
        </authorList>
    </citation>
    <scope>NUCLEOTIDE SEQUENCE [LARGE SCALE GENOMIC DNA]</scope>
    <source>
        <strain evidence="6">98ZLc_SE</strain>
    </source>
</reference>
<evidence type="ECO:0000259" key="5">
    <source>
        <dbReference type="PROSITE" id="PS50304"/>
    </source>
</evidence>
<dbReference type="PANTHER" id="PTHR15454">
    <property type="entry name" value="NISCHARIN RELATED"/>
    <property type="match status" value="1"/>
</dbReference>
<dbReference type="SUPFAM" id="SSF63748">
    <property type="entry name" value="Tudor/PWWP/MBT"/>
    <property type="match status" value="1"/>
</dbReference>
<dbReference type="PROSITE" id="PS51450">
    <property type="entry name" value="LRR"/>
    <property type="match status" value="3"/>
</dbReference>
<evidence type="ECO:0000313" key="6">
    <source>
        <dbReference type="EMBL" id="KAK6618068.1"/>
    </source>
</evidence>
<dbReference type="InterPro" id="IPR002999">
    <property type="entry name" value="Tudor"/>
</dbReference>
<keyword evidence="7" id="KW-1185">Reference proteome</keyword>
<dbReference type="EMBL" id="JAWJWF010000050">
    <property type="protein sequence ID" value="KAK6618068.1"/>
    <property type="molecule type" value="Genomic_DNA"/>
</dbReference>
<evidence type="ECO:0000256" key="3">
    <source>
        <dbReference type="SAM" id="Coils"/>
    </source>
</evidence>
<evidence type="ECO:0000256" key="1">
    <source>
        <dbReference type="ARBA" id="ARBA00022614"/>
    </source>
</evidence>
<protein>
    <recommendedName>
        <fullName evidence="5">Tudor domain-containing protein</fullName>
    </recommendedName>
</protein>
<feature type="region of interest" description="Disordered" evidence="4">
    <location>
        <begin position="139"/>
        <end position="174"/>
    </location>
</feature>
<accession>A0ABR1AEZ3</accession>
<proteinExistence type="predicted"/>
<dbReference type="Gene3D" id="2.30.30.140">
    <property type="match status" value="1"/>
</dbReference>
<dbReference type="SUPFAM" id="SSF52058">
    <property type="entry name" value="L domain-like"/>
    <property type="match status" value="1"/>
</dbReference>
<gene>
    <name evidence="6" type="ORF">RUM44_002510</name>
</gene>
<dbReference type="Gene3D" id="3.80.10.10">
    <property type="entry name" value="Ribonuclease Inhibitor"/>
    <property type="match status" value="1"/>
</dbReference>
<dbReference type="PANTHER" id="PTHR15454:SF73">
    <property type="entry name" value="DYNEIN AXONEMAL LIGHT CHAIN 1"/>
    <property type="match status" value="1"/>
</dbReference>
<dbReference type="InterPro" id="IPR032675">
    <property type="entry name" value="LRR_dom_sf"/>
</dbReference>
<organism evidence="6 7">
    <name type="scientific">Polyplax serrata</name>
    <name type="common">Common mouse louse</name>
    <dbReference type="NCBI Taxonomy" id="468196"/>
    <lineage>
        <taxon>Eukaryota</taxon>
        <taxon>Metazoa</taxon>
        <taxon>Ecdysozoa</taxon>
        <taxon>Arthropoda</taxon>
        <taxon>Hexapoda</taxon>
        <taxon>Insecta</taxon>
        <taxon>Pterygota</taxon>
        <taxon>Neoptera</taxon>
        <taxon>Paraneoptera</taxon>
        <taxon>Psocodea</taxon>
        <taxon>Troctomorpha</taxon>
        <taxon>Phthiraptera</taxon>
        <taxon>Anoplura</taxon>
        <taxon>Polyplacidae</taxon>
        <taxon>Polyplax</taxon>
    </lineage>
</organism>
<dbReference type="CDD" id="cd21182">
    <property type="entry name" value="Tudor_SMN_SPF30-like"/>
    <property type="match status" value="1"/>
</dbReference>
<evidence type="ECO:0000256" key="2">
    <source>
        <dbReference type="ARBA" id="ARBA00022737"/>
    </source>
</evidence>
<dbReference type="SMART" id="SM00365">
    <property type="entry name" value="LRR_SD22"/>
    <property type="match status" value="4"/>
</dbReference>
<evidence type="ECO:0000313" key="7">
    <source>
        <dbReference type="Proteomes" id="UP001359485"/>
    </source>
</evidence>
<dbReference type="PROSITE" id="PS50304">
    <property type="entry name" value="TUDOR"/>
    <property type="match status" value="1"/>
</dbReference>
<sequence>MADDLQANLQNYVLQLQQVEAALTIDPDNEELQKLKNDLEEVLTLTKDLIRQQLLESGKGSFPGGSNDPSAVLSDQDLLSGIQKNKFKVGERCMVMSSEDGMYYEGIIQDISEDREQISVKIEHNGMMEVTTSSYIKPIAKPNVKKKSEQDHKHKKQTQNQREYQKKKKLKKQMRYKQLEEERETEKNKWLAFTNKKKGGLLTKKSIFASPDSVTGRVGIGTCGVSGLPMTEFSHAEKRKKGVCFIVEMAKATSIKDALKRWEEKHEQSASDATEVLLCFQWPPIEKMDNCLACLTNCTRLSLSTNMIEKISGVGSLKNLKILSLGRNYIKSFAGLETLGDTLEELWISYNLIEKLKGVNVLRNLKVLYMSNNLVREWAEVNKLQELPLLEDLLFVGNPLHESMEESAWKMEVPKRLPNLKKLDGEPVINEEVPQMVQPPFSEADPES</sequence>
<dbReference type="InterPro" id="IPR001611">
    <property type="entry name" value="Leu-rich_rpt"/>
</dbReference>
<feature type="compositionally biased region" description="Basic residues" evidence="4">
    <location>
        <begin position="165"/>
        <end position="174"/>
    </location>
</feature>